<organism evidence="1 2">
    <name type="scientific">Gigaspora margarita</name>
    <dbReference type="NCBI Taxonomy" id="4874"/>
    <lineage>
        <taxon>Eukaryota</taxon>
        <taxon>Fungi</taxon>
        <taxon>Fungi incertae sedis</taxon>
        <taxon>Mucoromycota</taxon>
        <taxon>Glomeromycotina</taxon>
        <taxon>Glomeromycetes</taxon>
        <taxon>Diversisporales</taxon>
        <taxon>Gigasporaceae</taxon>
        <taxon>Gigaspora</taxon>
    </lineage>
</organism>
<dbReference type="EMBL" id="CAJVQB010127101">
    <property type="protein sequence ID" value="CAG8853641.1"/>
    <property type="molecule type" value="Genomic_DNA"/>
</dbReference>
<dbReference type="InterPro" id="IPR013761">
    <property type="entry name" value="SAM/pointed_sf"/>
</dbReference>
<accession>A0ABN7XFP4</accession>
<comment type="caution">
    <text evidence="1">The sequence shown here is derived from an EMBL/GenBank/DDBJ whole genome shotgun (WGS) entry which is preliminary data.</text>
</comment>
<sequence>MSTAEEKVPLPTVNEVEAWTKTEQLIEFLDKQKLGLDNEDFQVLRKRKVTGRNFLRLNVDKLIAHPYKLPGGPAETIAELIEKIKGEGQ</sequence>
<dbReference type="Gene3D" id="1.10.150.50">
    <property type="entry name" value="Transcription Factor, Ets-1"/>
    <property type="match status" value="1"/>
</dbReference>
<protein>
    <submittedName>
        <fullName evidence="1">16219_t:CDS:1</fullName>
    </submittedName>
</protein>
<feature type="non-terminal residue" evidence="1">
    <location>
        <position position="89"/>
    </location>
</feature>
<reference evidence="1 2" key="1">
    <citation type="submission" date="2021-06" db="EMBL/GenBank/DDBJ databases">
        <authorList>
            <person name="Kallberg Y."/>
            <person name="Tangrot J."/>
            <person name="Rosling A."/>
        </authorList>
    </citation>
    <scope>NUCLEOTIDE SEQUENCE [LARGE SCALE GENOMIC DNA]</scope>
    <source>
        <strain evidence="1 2">120-4 pot B 10/14</strain>
    </source>
</reference>
<dbReference type="Proteomes" id="UP000789901">
    <property type="component" value="Unassembled WGS sequence"/>
</dbReference>
<evidence type="ECO:0000313" key="1">
    <source>
        <dbReference type="EMBL" id="CAG8853641.1"/>
    </source>
</evidence>
<name>A0ABN7XFP4_GIGMA</name>
<proteinExistence type="predicted"/>
<keyword evidence="2" id="KW-1185">Reference proteome</keyword>
<evidence type="ECO:0000313" key="2">
    <source>
        <dbReference type="Proteomes" id="UP000789901"/>
    </source>
</evidence>
<gene>
    <name evidence="1" type="ORF">GMARGA_LOCUS42462</name>
</gene>